<evidence type="ECO:0000256" key="1">
    <source>
        <dbReference type="SAM" id="MobiDB-lite"/>
    </source>
</evidence>
<feature type="chain" id="PRO_5047022208" evidence="2">
    <location>
        <begin position="31"/>
        <end position="302"/>
    </location>
</feature>
<feature type="signal peptide" evidence="2">
    <location>
        <begin position="1"/>
        <end position="30"/>
    </location>
</feature>
<feature type="domain" description="SGNH hydrolase-type esterase" evidence="3">
    <location>
        <begin position="81"/>
        <end position="291"/>
    </location>
</feature>
<accession>A0ABU1ZWJ0</accession>
<name>A0ABU1ZWJ0_9CORY</name>
<dbReference type="SUPFAM" id="SSF52266">
    <property type="entry name" value="SGNH hydrolase"/>
    <property type="match status" value="1"/>
</dbReference>
<dbReference type="EMBL" id="JAVDXZ010000001">
    <property type="protein sequence ID" value="MDR7329230.1"/>
    <property type="molecule type" value="Genomic_DNA"/>
</dbReference>
<protein>
    <submittedName>
        <fullName evidence="4">Lysophospholipase L1-like esterase</fullName>
    </submittedName>
</protein>
<organism evidence="4 5">
    <name type="scientific">Corynebacterium guangdongense</name>
    <dbReference type="NCBI Taxonomy" id="1783348"/>
    <lineage>
        <taxon>Bacteria</taxon>
        <taxon>Bacillati</taxon>
        <taxon>Actinomycetota</taxon>
        <taxon>Actinomycetes</taxon>
        <taxon>Mycobacteriales</taxon>
        <taxon>Corynebacteriaceae</taxon>
        <taxon>Corynebacterium</taxon>
    </lineage>
</organism>
<feature type="region of interest" description="Disordered" evidence="1">
    <location>
        <begin position="56"/>
        <end position="79"/>
    </location>
</feature>
<evidence type="ECO:0000313" key="4">
    <source>
        <dbReference type="EMBL" id="MDR7329230.1"/>
    </source>
</evidence>
<gene>
    <name evidence="4" type="ORF">J2S39_000906</name>
</gene>
<keyword evidence="2" id="KW-0732">Signal</keyword>
<evidence type="ECO:0000313" key="5">
    <source>
        <dbReference type="Proteomes" id="UP001180840"/>
    </source>
</evidence>
<evidence type="ECO:0000259" key="3">
    <source>
        <dbReference type="Pfam" id="PF13472"/>
    </source>
</evidence>
<dbReference type="InterPro" id="IPR013830">
    <property type="entry name" value="SGNH_hydro"/>
</dbReference>
<keyword evidence="5" id="KW-1185">Reference proteome</keyword>
<dbReference type="InterPro" id="IPR036514">
    <property type="entry name" value="SGNH_hydro_sf"/>
</dbReference>
<dbReference type="RefSeq" id="WP_290198192.1">
    <property type="nucleotide sequence ID" value="NZ_CP047654.1"/>
</dbReference>
<proteinExistence type="predicted"/>
<dbReference type="Pfam" id="PF13472">
    <property type="entry name" value="Lipase_GDSL_2"/>
    <property type="match status" value="1"/>
</dbReference>
<reference evidence="4" key="1">
    <citation type="submission" date="2023-07" db="EMBL/GenBank/DDBJ databases">
        <title>Sequencing the genomes of 1000 actinobacteria strains.</title>
        <authorList>
            <person name="Klenk H.-P."/>
        </authorList>
    </citation>
    <scope>NUCLEOTIDE SEQUENCE</scope>
    <source>
        <strain evidence="4">DSM 107476</strain>
    </source>
</reference>
<dbReference type="Proteomes" id="UP001180840">
    <property type="component" value="Unassembled WGS sequence"/>
</dbReference>
<sequence>MSITPPVRRHTAVLATVLLLLALVTTPAPARAGQAGNVVTFGDSYTASPDQLFNHYRNSSTGSAGTVSSGSSGSSNPLAAPDGYPSRLGCLQAPTNWPRQLAAQTGLPVDDWSCTAETSQSVLSRIDAAIGHGDIHASTRAVILMIGGNDFGPFGMREGADVFNYDAMVARYSDNMRAAAARIRSVAPTAQLVIAGYPQITDGQALCFFNVIPTVPLGVPVPGHAAENALAGMQAAGAAAAGVRFVDNRALTSGHSTCSRNDSRRYVAGIVDTTSPAYPMSLHPTDLGHQALARNNAAAIGF</sequence>
<evidence type="ECO:0000256" key="2">
    <source>
        <dbReference type="SAM" id="SignalP"/>
    </source>
</evidence>
<dbReference type="Gene3D" id="3.40.50.1110">
    <property type="entry name" value="SGNH hydrolase"/>
    <property type="match status" value="1"/>
</dbReference>
<comment type="caution">
    <text evidence="4">The sequence shown here is derived from an EMBL/GenBank/DDBJ whole genome shotgun (WGS) entry which is preliminary data.</text>
</comment>
<feature type="compositionally biased region" description="Low complexity" evidence="1">
    <location>
        <begin position="59"/>
        <end position="75"/>
    </location>
</feature>